<reference evidence="3" key="1">
    <citation type="journal article" date="2019" name="Int. J. Syst. Evol. Microbiol.">
        <title>The Global Catalogue of Microorganisms (GCM) 10K type strain sequencing project: providing services to taxonomists for standard genome sequencing and annotation.</title>
        <authorList>
            <consortium name="The Broad Institute Genomics Platform"/>
            <consortium name="The Broad Institute Genome Sequencing Center for Infectious Disease"/>
            <person name="Wu L."/>
            <person name="Ma J."/>
        </authorList>
    </citation>
    <scope>NUCLEOTIDE SEQUENCE [LARGE SCALE GENOMIC DNA]</scope>
    <source>
        <strain evidence="3">CGMCC 4.7192</strain>
    </source>
</reference>
<keyword evidence="1" id="KW-0175">Coiled coil</keyword>
<protein>
    <submittedName>
        <fullName evidence="2">Phenylacetate--CoA ligase family protein</fullName>
    </submittedName>
</protein>
<organism evidence="2 3">
    <name type="scientific">Kiloniella antarctica</name>
    <dbReference type="NCBI Taxonomy" id="1550907"/>
    <lineage>
        <taxon>Bacteria</taxon>
        <taxon>Pseudomonadati</taxon>
        <taxon>Pseudomonadota</taxon>
        <taxon>Alphaproteobacteria</taxon>
        <taxon>Rhodospirillales</taxon>
        <taxon>Kiloniellaceae</taxon>
        <taxon>Kiloniella</taxon>
    </lineage>
</organism>
<dbReference type="PANTHER" id="PTHR43845:SF1">
    <property type="entry name" value="BLR5969 PROTEIN"/>
    <property type="match status" value="1"/>
</dbReference>
<dbReference type="Proteomes" id="UP001597294">
    <property type="component" value="Unassembled WGS sequence"/>
</dbReference>
<evidence type="ECO:0000313" key="2">
    <source>
        <dbReference type="EMBL" id="MFD2205226.1"/>
    </source>
</evidence>
<dbReference type="InterPro" id="IPR042099">
    <property type="entry name" value="ANL_N_sf"/>
</dbReference>
<dbReference type="EMBL" id="JBHUII010000003">
    <property type="protein sequence ID" value="MFD2205226.1"/>
    <property type="molecule type" value="Genomic_DNA"/>
</dbReference>
<evidence type="ECO:0000313" key="3">
    <source>
        <dbReference type="Proteomes" id="UP001597294"/>
    </source>
</evidence>
<sequence>MSDYFDHKETRSQVERENDHLEKLRRLINSAKELSPFYRESLKQIKVESLKGLSDLAALPIVRKSELIELQSSAPPFGGLGMVPAGEMARLFLSPGPIVEPQGKDEDIWRVARALHAVGLRRGGIAHNCFAYHFTPAGIMFDYAARTLGCAVFPGGVGQTEDQVKAINRFQSDTYMGTPDFLKIILERAESLDTPITSIDKALVTGGPLFPDLRNYYQEKGIHVRQCYATADVGLIAYESSAMEGMIIDEDVIVEIVRPGTGDLVPEGEVGEVIVTCFNPNYPLIRFATGDLSAIMEGQSPCGRSNRRIKGWMGRADQTTKVRGMFIHPEQVGRVVEKHPEIVKARLEVSDLNGKDNMVLHCEVLNIKNIPELERQISETIRIECRLRGEVIFKTVGDLPNDGKVINDTRSGGVS</sequence>
<dbReference type="InterPro" id="IPR045851">
    <property type="entry name" value="AMP-bd_C_sf"/>
</dbReference>
<proteinExistence type="predicted"/>
<accession>A0ABW5BIE0</accession>
<dbReference type="SUPFAM" id="SSF56801">
    <property type="entry name" value="Acetyl-CoA synthetase-like"/>
    <property type="match status" value="1"/>
</dbReference>
<gene>
    <name evidence="2" type="ORF">ACFSKO_06380</name>
</gene>
<dbReference type="GO" id="GO:0016874">
    <property type="term" value="F:ligase activity"/>
    <property type="evidence" value="ECO:0007669"/>
    <property type="project" value="UniProtKB-KW"/>
</dbReference>
<evidence type="ECO:0000256" key="1">
    <source>
        <dbReference type="SAM" id="Coils"/>
    </source>
</evidence>
<dbReference type="PANTHER" id="PTHR43845">
    <property type="entry name" value="BLR5969 PROTEIN"/>
    <property type="match status" value="1"/>
</dbReference>
<feature type="coiled-coil region" evidence="1">
    <location>
        <begin position="7"/>
        <end position="34"/>
    </location>
</feature>
<dbReference type="Gene3D" id="3.40.50.12780">
    <property type="entry name" value="N-terminal domain of ligase-like"/>
    <property type="match status" value="1"/>
</dbReference>
<keyword evidence="3" id="KW-1185">Reference proteome</keyword>
<name>A0ABW5BIE0_9PROT</name>
<dbReference type="RefSeq" id="WP_380249629.1">
    <property type="nucleotide sequence ID" value="NZ_JBHUII010000003.1"/>
</dbReference>
<keyword evidence="2" id="KW-0436">Ligase</keyword>
<dbReference type="Gene3D" id="3.30.300.30">
    <property type="match status" value="1"/>
</dbReference>
<comment type="caution">
    <text evidence="2">The sequence shown here is derived from an EMBL/GenBank/DDBJ whole genome shotgun (WGS) entry which is preliminary data.</text>
</comment>